<dbReference type="OrthoDB" id="21216at2759"/>
<evidence type="ECO:0000256" key="8">
    <source>
        <dbReference type="ARBA" id="ARBA00031960"/>
    </source>
</evidence>
<keyword evidence="5" id="KW-0010">Activator</keyword>
<comment type="similarity">
    <text evidence="2">Belongs to the Mediator complex subunit 24 family.</text>
</comment>
<keyword evidence="6" id="KW-0804">Transcription</keyword>
<evidence type="ECO:0000256" key="4">
    <source>
        <dbReference type="ARBA" id="ARBA00023015"/>
    </source>
</evidence>
<evidence type="ECO:0000256" key="5">
    <source>
        <dbReference type="ARBA" id="ARBA00023159"/>
    </source>
</evidence>
<evidence type="ECO:0000256" key="7">
    <source>
        <dbReference type="ARBA" id="ARBA00023242"/>
    </source>
</evidence>
<keyword evidence="10" id="KW-1185">Reference proteome</keyword>
<gene>
    <name evidence="9" type="ORF">PACLA_8A050659</name>
</gene>
<evidence type="ECO:0000313" key="10">
    <source>
        <dbReference type="Proteomes" id="UP001152795"/>
    </source>
</evidence>
<evidence type="ECO:0000313" key="9">
    <source>
        <dbReference type="EMBL" id="CAB3979829.1"/>
    </source>
</evidence>
<proteinExistence type="inferred from homology"/>
<comment type="subcellular location">
    <subcellularLocation>
        <location evidence="1">Nucleus</location>
    </subcellularLocation>
</comment>
<comment type="caution">
    <text evidence="9">The sequence shown here is derived from an EMBL/GenBank/DDBJ whole genome shotgun (WGS) entry which is preliminary data.</text>
</comment>
<dbReference type="GO" id="GO:0003712">
    <property type="term" value="F:transcription coregulator activity"/>
    <property type="evidence" value="ECO:0007669"/>
    <property type="project" value="TreeGrafter"/>
</dbReference>
<accession>A0A7D9HAL0</accession>
<dbReference type="GO" id="GO:0060261">
    <property type="term" value="P:positive regulation of transcription initiation by RNA polymerase II"/>
    <property type="evidence" value="ECO:0007669"/>
    <property type="project" value="TreeGrafter"/>
</dbReference>
<name>A0A7D9HAL0_PARCT</name>
<dbReference type="AlphaFoldDB" id="A0A7D9HAL0"/>
<dbReference type="InterPro" id="IPR021429">
    <property type="entry name" value="Mediator_Med24"/>
</dbReference>
<evidence type="ECO:0000256" key="6">
    <source>
        <dbReference type="ARBA" id="ARBA00023163"/>
    </source>
</evidence>
<dbReference type="Proteomes" id="UP001152795">
    <property type="component" value="Unassembled WGS sequence"/>
</dbReference>
<evidence type="ECO:0000256" key="3">
    <source>
        <dbReference type="ARBA" id="ARBA00019693"/>
    </source>
</evidence>
<dbReference type="GO" id="GO:0016592">
    <property type="term" value="C:mediator complex"/>
    <property type="evidence" value="ECO:0007669"/>
    <property type="project" value="InterPro"/>
</dbReference>
<dbReference type="PANTHER" id="PTHR12898:SF1">
    <property type="entry name" value="MEDIATOR OF RNA POLYMERASE II TRANSCRIPTION SUBUNIT 24"/>
    <property type="match status" value="1"/>
</dbReference>
<dbReference type="PANTHER" id="PTHR12898">
    <property type="entry name" value="MEDIATOR OF RNA POLYMERASE II TRANSCRIPTION SUBUNIT 24"/>
    <property type="match status" value="1"/>
</dbReference>
<protein>
    <recommendedName>
        <fullName evidence="3">Mediator of RNA polymerase II transcription subunit 24</fullName>
    </recommendedName>
    <alternativeName>
        <fullName evidence="8">Mediator complex subunit 24</fullName>
    </alternativeName>
</protein>
<dbReference type="EMBL" id="CACRXK020000233">
    <property type="protein sequence ID" value="CAB3979829.1"/>
    <property type="molecule type" value="Genomic_DNA"/>
</dbReference>
<evidence type="ECO:0000256" key="1">
    <source>
        <dbReference type="ARBA" id="ARBA00004123"/>
    </source>
</evidence>
<reference evidence="9" key="1">
    <citation type="submission" date="2020-04" db="EMBL/GenBank/DDBJ databases">
        <authorList>
            <person name="Alioto T."/>
            <person name="Alioto T."/>
            <person name="Gomez Garrido J."/>
        </authorList>
    </citation>
    <scope>NUCLEOTIDE SEQUENCE</scope>
    <source>
        <strain evidence="9">A484AB</strain>
    </source>
</reference>
<keyword evidence="4" id="KW-0805">Transcription regulation</keyword>
<organism evidence="9 10">
    <name type="scientific">Paramuricea clavata</name>
    <name type="common">Red gorgonian</name>
    <name type="synonym">Violescent sea-whip</name>
    <dbReference type="NCBI Taxonomy" id="317549"/>
    <lineage>
        <taxon>Eukaryota</taxon>
        <taxon>Metazoa</taxon>
        <taxon>Cnidaria</taxon>
        <taxon>Anthozoa</taxon>
        <taxon>Octocorallia</taxon>
        <taxon>Malacalcyonacea</taxon>
        <taxon>Plexauridae</taxon>
        <taxon>Paramuricea</taxon>
    </lineage>
</organism>
<evidence type="ECO:0000256" key="2">
    <source>
        <dbReference type="ARBA" id="ARBA00007864"/>
    </source>
</evidence>
<keyword evidence="7" id="KW-0539">Nucleus</keyword>
<dbReference type="Pfam" id="PF11277">
    <property type="entry name" value="Med24_N"/>
    <property type="match status" value="2"/>
</dbReference>
<sequence length="942" mass="105992">MADRSPSSQHTSTLILQAWRERWSPLQWTSKLRRTLAEDSELAKTLPVALIEQATFGSTPNTLLLSYIKYAAINKVIPFSSVLKAIEQFEDVQEPSRCRTLLALLDLLADIITNISCDGDKSDCVELSVALSHISYWTLNCIVKLLISVVGSVILPDDYQAISVCFTSVKKCKAIITELIENTVLRSLVIIGKRQDQYASMAWDQILQTSLQNLSARQAQVLVNMEEMNEVQEHLKVLVHDIKRLQSLSPSGERLPGIVPNVAVHILTYAQTFLYPGDELHEMFHLANRVFMTQCLSRVQFYTELVRTCLVNLLQSNSSLEDALCYSYLYYKIPYLIVELENKHNFGVDPVVIVTMLQQLLQFTQLWDCIDVKLRINTYGTVCQQYVAKMPLTQIQQCYEPLRNKRIIPEKIKAVEAQNRSPVQTFTTAESELNKILRILGMEQTKNSAMVIKNLVNRPDNLMWISLAAVNTGKLKDFSGAVLRLNETAESCRGDVEDEKLAEHRSELFHHSFVILCYIVVNFGKMAVLSSADSSGWGFFVRWVGLCLTNKMDQPIANVITRCVDKSTVDDILEQFLRGKIPKLTTTHWGRSCWNVCQAVHELLTCTTPLPDSFKNVCKDMVQTCPALTLCVLVWLSSHILRLPSEEREKPYSLLDMLIFPIVSKYPCSHPLLEILLDKLKIDARRNNPFTSDKQSTTKTMSKLLSSSIQDGAVNLTSLNKFRAMLNSAGPNCFADVTLKGLLDQTRKEDVRKAADIGSMLVLLDPSALSPALLSSAKSLIQQPKAEFTLVDPVGWGLARLLSHATAIGLLREDPSHKKYDDEDNERPLKLQRFDEDDKLWTPKSIIQQGIVTLFEEFCHTLNRREIGARAAFVMSFMEQAVSCTGLFSSPLLTCLQPHLIAEVLSYVPGSLPADYLLGLYDLESVEGRELCAKAICATLRT</sequence>